<evidence type="ECO:0000313" key="3">
    <source>
        <dbReference type="Proteomes" id="UP000235392"/>
    </source>
</evidence>
<accession>A0A2N5UEF0</accession>
<organism evidence="2 3">
    <name type="scientific">Puccinia coronata f. sp. avenae</name>
    <dbReference type="NCBI Taxonomy" id="200324"/>
    <lineage>
        <taxon>Eukaryota</taxon>
        <taxon>Fungi</taxon>
        <taxon>Dikarya</taxon>
        <taxon>Basidiomycota</taxon>
        <taxon>Pucciniomycotina</taxon>
        <taxon>Pucciniomycetes</taxon>
        <taxon>Pucciniales</taxon>
        <taxon>Pucciniaceae</taxon>
        <taxon>Puccinia</taxon>
    </lineage>
</organism>
<dbReference type="EMBL" id="PGCI01000568">
    <property type="protein sequence ID" value="PLW25116.1"/>
    <property type="molecule type" value="Genomic_DNA"/>
</dbReference>
<dbReference type="Proteomes" id="UP000235392">
    <property type="component" value="Unassembled WGS sequence"/>
</dbReference>
<dbReference type="EMBL" id="PGCI01000165">
    <property type="protein sequence ID" value="PLW36117.1"/>
    <property type="molecule type" value="Genomic_DNA"/>
</dbReference>
<gene>
    <name evidence="2" type="ORF">PCASD_11684</name>
    <name evidence="1" type="ORF">PCASD_24041</name>
</gene>
<reference evidence="2 3" key="1">
    <citation type="submission" date="2017-11" db="EMBL/GenBank/DDBJ databases">
        <title>De novo assembly and phasing of dikaryotic genomes from two isolates of Puccinia coronata f. sp. avenae, the causal agent of oat crown rust.</title>
        <authorList>
            <person name="Miller M.E."/>
            <person name="Zhang Y."/>
            <person name="Omidvar V."/>
            <person name="Sperschneider J."/>
            <person name="Schwessinger B."/>
            <person name="Raley C."/>
            <person name="Palmer J.M."/>
            <person name="Garnica D."/>
            <person name="Upadhyaya N."/>
            <person name="Rathjen J."/>
            <person name="Taylor J.M."/>
            <person name="Park R.F."/>
            <person name="Dodds P.N."/>
            <person name="Hirsch C.D."/>
            <person name="Kianian S.F."/>
            <person name="Figueroa M."/>
        </authorList>
    </citation>
    <scope>NUCLEOTIDE SEQUENCE [LARGE SCALE GENOMIC DNA]</scope>
    <source>
        <strain evidence="2">12SD80</strain>
    </source>
</reference>
<name>A0A2N5UEF0_9BASI</name>
<comment type="caution">
    <text evidence="2">The sequence shown here is derived from an EMBL/GenBank/DDBJ whole genome shotgun (WGS) entry which is preliminary data.</text>
</comment>
<protein>
    <submittedName>
        <fullName evidence="2">Uncharacterized protein</fullName>
    </submittedName>
</protein>
<sequence>MRRCLRFEAMPAMARPNQPPVSSPLAHSGQSLTYRPIGFGAYASKPKCFIPLPIAYAPRIPIMTSSAKHSYRLTRHGIGLIAVEGKELLGRRISISEMRQSSPRLPN</sequence>
<dbReference type="AlphaFoldDB" id="A0A2N5UEF0"/>
<evidence type="ECO:0000313" key="1">
    <source>
        <dbReference type="EMBL" id="PLW25116.1"/>
    </source>
</evidence>
<evidence type="ECO:0000313" key="2">
    <source>
        <dbReference type="EMBL" id="PLW36117.1"/>
    </source>
</evidence>
<proteinExistence type="predicted"/>